<feature type="region of interest" description="Disordered" evidence="1">
    <location>
        <begin position="1"/>
        <end position="79"/>
    </location>
</feature>
<organism evidence="2 3">
    <name type="scientific">Didymella pomorum</name>
    <dbReference type="NCBI Taxonomy" id="749634"/>
    <lineage>
        <taxon>Eukaryota</taxon>
        <taxon>Fungi</taxon>
        <taxon>Dikarya</taxon>
        <taxon>Ascomycota</taxon>
        <taxon>Pezizomycotina</taxon>
        <taxon>Dothideomycetes</taxon>
        <taxon>Pleosporomycetidae</taxon>
        <taxon>Pleosporales</taxon>
        <taxon>Pleosporineae</taxon>
        <taxon>Didymellaceae</taxon>
        <taxon>Didymella</taxon>
    </lineage>
</organism>
<evidence type="ECO:0000256" key="1">
    <source>
        <dbReference type="SAM" id="MobiDB-lite"/>
    </source>
</evidence>
<comment type="caution">
    <text evidence="2">The sequence shown here is derived from an EMBL/GenBank/DDBJ whole genome shotgun (WGS) entry which is preliminary data.</text>
</comment>
<evidence type="ECO:0000313" key="3">
    <source>
        <dbReference type="Proteomes" id="UP001140510"/>
    </source>
</evidence>
<name>A0A9W8ZJP7_9PLEO</name>
<feature type="compositionally biased region" description="Polar residues" evidence="1">
    <location>
        <begin position="21"/>
        <end position="33"/>
    </location>
</feature>
<dbReference type="EMBL" id="JAPEVA010000015">
    <property type="protein sequence ID" value="KAJ4408593.1"/>
    <property type="molecule type" value="Genomic_DNA"/>
</dbReference>
<sequence length="103" mass="11614">MGWQSVFIAPGPMQRKEVIDPSTNNRLTLPSASSRKESRYEDQREIHEDSKAYVPTGAPKNFNIVSRRTNPDTDETGKDACGWLDELGFLTDERRLEDGLGDT</sequence>
<evidence type="ECO:0000313" key="2">
    <source>
        <dbReference type="EMBL" id="KAJ4408593.1"/>
    </source>
</evidence>
<proteinExistence type="predicted"/>
<gene>
    <name evidence="2" type="ORF">N0V91_003245</name>
</gene>
<dbReference type="AlphaFoldDB" id="A0A9W8ZJP7"/>
<keyword evidence="3" id="KW-1185">Reference proteome</keyword>
<dbReference type="Proteomes" id="UP001140510">
    <property type="component" value="Unassembled WGS sequence"/>
</dbReference>
<protein>
    <submittedName>
        <fullName evidence="2">Uncharacterized protein</fullName>
    </submittedName>
</protein>
<accession>A0A9W8ZJP7</accession>
<feature type="compositionally biased region" description="Basic and acidic residues" evidence="1">
    <location>
        <begin position="34"/>
        <end position="51"/>
    </location>
</feature>
<reference evidence="2" key="1">
    <citation type="submission" date="2022-10" db="EMBL/GenBank/DDBJ databases">
        <title>Tapping the CABI collections for fungal endophytes: first genome assemblies for Collariella, Neodidymelliopsis, Ascochyta clinopodiicola, Didymella pomorum, Didymosphaeria variabile, Neocosmospora piperis and Neocucurbitaria cava.</title>
        <authorList>
            <person name="Hill R."/>
        </authorList>
    </citation>
    <scope>NUCLEOTIDE SEQUENCE</scope>
    <source>
        <strain evidence="2">IMI 355091</strain>
    </source>
</reference>
<feature type="compositionally biased region" description="Basic and acidic residues" evidence="1">
    <location>
        <begin position="69"/>
        <end position="78"/>
    </location>
</feature>